<dbReference type="Pfam" id="PF09447">
    <property type="entry name" value="Cnl2_NKP2"/>
    <property type="match status" value="1"/>
</dbReference>
<keyword evidence="3" id="KW-1185">Reference proteome</keyword>
<protein>
    <submittedName>
        <fullName evidence="2">Cnl2/NKP2 family protein-domain-containing protein</fullName>
    </submittedName>
</protein>
<evidence type="ECO:0000313" key="2">
    <source>
        <dbReference type="EMBL" id="KAK0639364.1"/>
    </source>
</evidence>
<dbReference type="PANTHER" id="PTHR28064:SF1">
    <property type="entry name" value="INNER KINETOCHORE SUBUNIT NKP2"/>
    <property type="match status" value="1"/>
</dbReference>
<reference evidence="2" key="1">
    <citation type="submission" date="2023-06" db="EMBL/GenBank/DDBJ databases">
        <title>Genome-scale phylogeny and comparative genomics of the fungal order Sordariales.</title>
        <authorList>
            <consortium name="Lawrence Berkeley National Laboratory"/>
            <person name="Hensen N."/>
            <person name="Bonometti L."/>
            <person name="Westerberg I."/>
            <person name="Brannstrom I.O."/>
            <person name="Guillou S."/>
            <person name="Cros-Aarteil S."/>
            <person name="Calhoun S."/>
            <person name="Haridas S."/>
            <person name="Kuo A."/>
            <person name="Mondo S."/>
            <person name="Pangilinan J."/>
            <person name="Riley R."/>
            <person name="Labutti K."/>
            <person name="Andreopoulos B."/>
            <person name="Lipzen A."/>
            <person name="Chen C."/>
            <person name="Yanf M."/>
            <person name="Daum C."/>
            <person name="Ng V."/>
            <person name="Clum A."/>
            <person name="Steindorff A."/>
            <person name="Ohm R."/>
            <person name="Martin F."/>
            <person name="Silar P."/>
            <person name="Natvig D."/>
            <person name="Lalanne C."/>
            <person name="Gautier V."/>
            <person name="Ament-Velasquez S.L."/>
            <person name="Kruys A."/>
            <person name="Hutchinson M.I."/>
            <person name="Powell A.J."/>
            <person name="Barry K."/>
            <person name="Miller A.N."/>
            <person name="Grigoriev I.V."/>
            <person name="Debuchy R."/>
            <person name="Gladieux P."/>
            <person name="Thoren M.H."/>
            <person name="Johannesson H."/>
        </authorList>
    </citation>
    <scope>NUCLEOTIDE SEQUENCE</scope>
    <source>
        <strain evidence="2">SMH2532-1</strain>
    </source>
</reference>
<evidence type="ECO:0000313" key="3">
    <source>
        <dbReference type="Proteomes" id="UP001174936"/>
    </source>
</evidence>
<sequence>MAPTEAKILSNYLLVPAQLPAIISLQEFIALFPRPLQSSPQVRSLYRDLQSQRNSLVDSVASEIEDEVKKGKALRRVVIKTKRQAEAQEYDDETEIERLLFGATSNVQAPKHTVNSILPDLEGAVGELEGELQRLQQEEASLLAAVQQTVGSMSDLRYGRPGNNQLREQVLDGLLDLQETCKAKK</sequence>
<accession>A0AA40CJG7</accession>
<gene>
    <name evidence="2" type="ORF">B0T16DRAFT_336891</name>
</gene>
<dbReference type="Proteomes" id="UP001174936">
    <property type="component" value="Unassembled WGS sequence"/>
</dbReference>
<dbReference type="PANTHER" id="PTHR28064">
    <property type="entry name" value="INNER KINETOCHORE SUBUNIT NKP2"/>
    <property type="match status" value="1"/>
</dbReference>
<dbReference type="GO" id="GO:0007059">
    <property type="term" value="P:chromosome segregation"/>
    <property type="evidence" value="ECO:0007669"/>
    <property type="project" value="TreeGrafter"/>
</dbReference>
<organism evidence="2 3">
    <name type="scientific">Cercophora newfieldiana</name>
    <dbReference type="NCBI Taxonomy" id="92897"/>
    <lineage>
        <taxon>Eukaryota</taxon>
        <taxon>Fungi</taxon>
        <taxon>Dikarya</taxon>
        <taxon>Ascomycota</taxon>
        <taxon>Pezizomycotina</taxon>
        <taxon>Sordariomycetes</taxon>
        <taxon>Sordariomycetidae</taxon>
        <taxon>Sordariales</taxon>
        <taxon>Lasiosphaeriaceae</taxon>
        <taxon>Cercophora</taxon>
    </lineage>
</organism>
<name>A0AA40CJG7_9PEZI</name>
<dbReference type="AlphaFoldDB" id="A0AA40CJG7"/>
<proteinExistence type="predicted"/>
<dbReference type="InterPro" id="IPR018565">
    <property type="entry name" value="Nkp2/Cnl2"/>
</dbReference>
<comment type="caution">
    <text evidence="2">The sequence shown here is derived from an EMBL/GenBank/DDBJ whole genome shotgun (WGS) entry which is preliminary data.</text>
</comment>
<dbReference type="GO" id="GO:0031511">
    <property type="term" value="C:Mis6-Sim4 complex"/>
    <property type="evidence" value="ECO:0007669"/>
    <property type="project" value="TreeGrafter"/>
</dbReference>
<feature type="coiled-coil region" evidence="1">
    <location>
        <begin position="118"/>
        <end position="145"/>
    </location>
</feature>
<evidence type="ECO:0000256" key="1">
    <source>
        <dbReference type="SAM" id="Coils"/>
    </source>
</evidence>
<keyword evidence="1" id="KW-0175">Coiled coil</keyword>
<dbReference type="EMBL" id="JAULSV010000007">
    <property type="protein sequence ID" value="KAK0639364.1"/>
    <property type="molecule type" value="Genomic_DNA"/>
</dbReference>